<reference evidence="2" key="1">
    <citation type="journal article" date="2021" name="PeerJ">
        <title>Extensive microbial diversity within the chicken gut microbiome revealed by metagenomics and culture.</title>
        <authorList>
            <person name="Gilroy R."/>
            <person name="Ravi A."/>
            <person name="Getino M."/>
            <person name="Pursley I."/>
            <person name="Horton D.L."/>
            <person name="Alikhan N.F."/>
            <person name="Baker D."/>
            <person name="Gharbi K."/>
            <person name="Hall N."/>
            <person name="Watson M."/>
            <person name="Adriaenssens E.M."/>
            <person name="Foster-Nyarko E."/>
            <person name="Jarju S."/>
            <person name="Secka A."/>
            <person name="Antonio M."/>
            <person name="Oren A."/>
            <person name="Chaudhuri R.R."/>
            <person name="La Ragione R."/>
            <person name="Hildebrand F."/>
            <person name="Pallen M.J."/>
        </authorList>
    </citation>
    <scope>NUCLEOTIDE SEQUENCE</scope>
    <source>
        <strain evidence="2">CHK195-6426</strain>
    </source>
</reference>
<evidence type="ECO:0000313" key="2">
    <source>
        <dbReference type="EMBL" id="HIW80957.1"/>
    </source>
</evidence>
<proteinExistence type="predicted"/>
<evidence type="ECO:0000313" key="3">
    <source>
        <dbReference type="Proteomes" id="UP000824265"/>
    </source>
</evidence>
<dbReference type="AlphaFoldDB" id="A0A9D1R4N4"/>
<protein>
    <recommendedName>
        <fullName evidence="4">Lipoprotein</fullName>
    </recommendedName>
</protein>
<sequence>MKKNIIMLLFVGIFCMQITGCAMAADELIHGTETVLQGSDGYREFTGEDVHSPLIVFPDKEIESISEEFYYEFRDEIFSPVCQIYLKKEYNMDEFSKEIERLAAEQLSYAGQTNQLYFDKDNFSSEAYVALADWSDRYEYAIIMEDASTILYVYLENMTRDDLHMDETYLPAYFQDNNQSESTEESMAAEHRSFYAFKIGSQYVDCMDLVNTESV</sequence>
<comment type="caution">
    <text evidence="2">The sequence shown here is derived from an EMBL/GenBank/DDBJ whole genome shotgun (WGS) entry which is preliminary data.</text>
</comment>
<feature type="signal peptide" evidence="1">
    <location>
        <begin position="1"/>
        <end position="24"/>
    </location>
</feature>
<accession>A0A9D1R4N4</accession>
<evidence type="ECO:0008006" key="4">
    <source>
        <dbReference type="Google" id="ProtNLM"/>
    </source>
</evidence>
<gene>
    <name evidence="2" type="ORF">H9742_05405</name>
</gene>
<name>A0A9D1R4N4_9FIRM</name>
<reference evidence="2" key="2">
    <citation type="submission" date="2021-04" db="EMBL/GenBank/DDBJ databases">
        <authorList>
            <person name="Gilroy R."/>
        </authorList>
    </citation>
    <scope>NUCLEOTIDE SEQUENCE</scope>
    <source>
        <strain evidence="2">CHK195-6426</strain>
    </source>
</reference>
<dbReference type="EMBL" id="DXGH01000030">
    <property type="protein sequence ID" value="HIW80957.1"/>
    <property type="molecule type" value="Genomic_DNA"/>
</dbReference>
<organism evidence="2 3">
    <name type="scientific">Candidatus Acetatifactor stercoripullorum</name>
    <dbReference type="NCBI Taxonomy" id="2838414"/>
    <lineage>
        <taxon>Bacteria</taxon>
        <taxon>Bacillati</taxon>
        <taxon>Bacillota</taxon>
        <taxon>Clostridia</taxon>
        <taxon>Lachnospirales</taxon>
        <taxon>Lachnospiraceae</taxon>
        <taxon>Acetatifactor</taxon>
    </lineage>
</organism>
<feature type="chain" id="PRO_5039614208" description="Lipoprotein" evidence="1">
    <location>
        <begin position="25"/>
        <end position="215"/>
    </location>
</feature>
<evidence type="ECO:0000256" key="1">
    <source>
        <dbReference type="SAM" id="SignalP"/>
    </source>
</evidence>
<dbReference type="Proteomes" id="UP000824265">
    <property type="component" value="Unassembled WGS sequence"/>
</dbReference>
<keyword evidence="1" id="KW-0732">Signal</keyword>